<evidence type="ECO:0000313" key="5">
    <source>
        <dbReference type="Proteomes" id="UP000641910"/>
    </source>
</evidence>
<name>A0ABS0QHD8_THEVU</name>
<feature type="domain" description="Double zinc ribbon" evidence="3">
    <location>
        <begin position="6"/>
        <end position="67"/>
    </location>
</feature>
<evidence type="ECO:0000259" key="3">
    <source>
        <dbReference type="Pfam" id="PF18912"/>
    </source>
</evidence>
<comment type="similarity">
    <text evidence="1">Belongs to the ComF/GntX family.</text>
</comment>
<dbReference type="Pfam" id="PF00156">
    <property type="entry name" value="Pribosyltran"/>
    <property type="match status" value="1"/>
</dbReference>
<dbReference type="SUPFAM" id="SSF53271">
    <property type="entry name" value="PRTase-like"/>
    <property type="match status" value="1"/>
</dbReference>
<keyword evidence="5" id="KW-1185">Reference proteome</keyword>
<accession>A0ABS0QHD8</accession>
<dbReference type="Gene3D" id="3.40.50.2020">
    <property type="match status" value="1"/>
</dbReference>
<proteinExistence type="inferred from homology"/>
<dbReference type="Proteomes" id="UP000641910">
    <property type="component" value="Unassembled WGS sequence"/>
</dbReference>
<dbReference type="InterPro" id="IPR051910">
    <property type="entry name" value="ComF/GntX_DNA_util-trans"/>
</dbReference>
<dbReference type="PANTHER" id="PTHR47505">
    <property type="entry name" value="DNA UTILIZATION PROTEIN YHGH"/>
    <property type="match status" value="1"/>
</dbReference>
<dbReference type="RefSeq" id="WP_131470895.1">
    <property type="nucleotide sequence ID" value="NZ_CP036487.1"/>
</dbReference>
<evidence type="ECO:0000313" key="4">
    <source>
        <dbReference type="EMBL" id="MBH8588174.1"/>
    </source>
</evidence>
<evidence type="ECO:0000256" key="1">
    <source>
        <dbReference type="ARBA" id="ARBA00008007"/>
    </source>
</evidence>
<evidence type="ECO:0000259" key="2">
    <source>
        <dbReference type="Pfam" id="PF00156"/>
    </source>
</evidence>
<reference evidence="4 5" key="1">
    <citation type="submission" date="2020-12" db="EMBL/GenBank/DDBJ databases">
        <title>WGS of Thermoactinomyces spp.</title>
        <authorList>
            <person name="Cheng K."/>
        </authorList>
    </citation>
    <scope>NUCLEOTIDE SEQUENCE [LARGE SCALE GENOMIC DNA]</scope>
    <source>
        <strain evidence="5">CICC 10650\ACCC 41061</strain>
    </source>
</reference>
<sequence length="239" mass="27516">MKWWSSLFPAFRTCWFCSSPVQRALPVSVSDHICPVCLEQAEVLQKPYCSICMSPGVFNRKICEDCLRIPPGERVVNRSAVSYSPLVREWMWTFKYGGKESLAVPMGKWMAEVIREHYGRKAVSVITYVPMHGERQKQRGFNQAERLALTIGKKLWIPVHPLLKRVKETTPQSRRTRRERLHSINGVFQLADQRQAQKGRKRSVLIVDDVYTTGATVRECAKVLRNAGFQEVFSVTFAR</sequence>
<dbReference type="EMBL" id="JAECVU010000002">
    <property type="protein sequence ID" value="MBH8588174.1"/>
    <property type="molecule type" value="Genomic_DNA"/>
</dbReference>
<dbReference type="InterPro" id="IPR000836">
    <property type="entry name" value="PRTase_dom"/>
</dbReference>
<protein>
    <submittedName>
        <fullName evidence="4">ComF family protein</fullName>
    </submittedName>
</protein>
<dbReference type="PANTHER" id="PTHR47505:SF1">
    <property type="entry name" value="DNA UTILIZATION PROTEIN YHGH"/>
    <property type="match status" value="1"/>
</dbReference>
<comment type="caution">
    <text evidence="4">The sequence shown here is derived from an EMBL/GenBank/DDBJ whole genome shotgun (WGS) entry which is preliminary data.</text>
</comment>
<dbReference type="Pfam" id="PF18912">
    <property type="entry name" value="DZR_2"/>
    <property type="match status" value="1"/>
</dbReference>
<dbReference type="InterPro" id="IPR029057">
    <property type="entry name" value="PRTase-like"/>
</dbReference>
<dbReference type="InterPro" id="IPR044005">
    <property type="entry name" value="DZR_2"/>
</dbReference>
<feature type="domain" description="Phosphoribosyltransferase" evidence="2">
    <location>
        <begin position="184"/>
        <end position="238"/>
    </location>
</feature>
<gene>
    <name evidence="4" type="ORF">I8U22_04970</name>
</gene>
<organism evidence="4 5">
    <name type="scientific">Thermoactinomyces vulgaris</name>
    <dbReference type="NCBI Taxonomy" id="2026"/>
    <lineage>
        <taxon>Bacteria</taxon>
        <taxon>Bacillati</taxon>
        <taxon>Bacillota</taxon>
        <taxon>Bacilli</taxon>
        <taxon>Bacillales</taxon>
        <taxon>Thermoactinomycetaceae</taxon>
        <taxon>Thermoactinomyces</taxon>
    </lineage>
</organism>
<dbReference type="CDD" id="cd06223">
    <property type="entry name" value="PRTases_typeI"/>
    <property type="match status" value="1"/>
</dbReference>